<feature type="domain" description="SpoVR-like C-terminal" evidence="1">
    <location>
        <begin position="2"/>
        <end position="49"/>
    </location>
</feature>
<dbReference type="AlphaFoldDB" id="A0A1H0X2I1"/>
<gene>
    <name evidence="2" type="ORF">SAMN05216565_1261</name>
</gene>
<proteinExistence type="predicted"/>
<dbReference type="PANTHER" id="PTHR30029">
    <property type="entry name" value="STAGE V SPORULATION PROTEIN R"/>
    <property type="match status" value="1"/>
</dbReference>
<feature type="non-terminal residue" evidence="2">
    <location>
        <position position="1"/>
    </location>
</feature>
<protein>
    <submittedName>
        <fullName evidence="2">Stage V sporulation protein R</fullName>
    </submittedName>
</protein>
<evidence type="ECO:0000313" key="2">
    <source>
        <dbReference type="EMBL" id="SDP97153.1"/>
    </source>
</evidence>
<dbReference type="InterPro" id="IPR007390">
    <property type="entry name" value="Spore_V_R"/>
</dbReference>
<sequence length="69" mass="8245">TVNDGDYMKTGELYLKHWYEGIELDLKYLEKVMPYLHQLWGRPVHMESMIENKGVVFTYDGKSVTRKYV</sequence>
<dbReference type="Proteomes" id="UP000199159">
    <property type="component" value="Unassembled WGS sequence"/>
</dbReference>
<dbReference type="EMBL" id="FNJU01000026">
    <property type="protein sequence ID" value="SDP97153.1"/>
    <property type="molecule type" value="Genomic_DNA"/>
</dbReference>
<organism evidence="2 3">
    <name type="scientific">Litchfieldia salsa</name>
    <dbReference type="NCBI Taxonomy" id="930152"/>
    <lineage>
        <taxon>Bacteria</taxon>
        <taxon>Bacillati</taxon>
        <taxon>Bacillota</taxon>
        <taxon>Bacilli</taxon>
        <taxon>Bacillales</taxon>
        <taxon>Bacillaceae</taxon>
        <taxon>Litchfieldia</taxon>
    </lineage>
</organism>
<name>A0A1H0X2I1_9BACI</name>
<accession>A0A1H0X2I1</accession>
<dbReference type="Pfam" id="PF24755">
    <property type="entry name" value="SpoVR_C"/>
    <property type="match status" value="1"/>
</dbReference>
<dbReference type="InterPro" id="IPR057008">
    <property type="entry name" value="SpoVR-like_C"/>
</dbReference>
<dbReference type="PANTHER" id="PTHR30029:SF2">
    <property type="entry name" value="STAGE V SPORULATION PROTEIN R"/>
    <property type="match status" value="1"/>
</dbReference>
<evidence type="ECO:0000313" key="3">
    <source>
        <dbReference type="Proteomes" id="UP000199159"/>
    </source>
</evidence>
<reference evidence="3" key="1">
    <citation type="submission" date="2016-10" db="EMBL/GenBank/DDBJ databases">
        <authorList>
            <person name="Varghese N."/>
            <person name="Submissions S."/>
        </authorList>
    </citation>
    <scope>NUCLEOTIDE SEQUENCE [LARGE SCALE GENOMIC DNA]</scope>
    <source>
        <strain evidence="3">IBRC-M10078</strain>
    </source>
</reference>
<evidence type="ECO:0000259" key="1">
    <source>
        <dbReference type="Pfam" id="PF24755"/>
    </source>
</evidence>
<keyword evidence="3" id="KW-1185">Reference proteome</keyword>
<dbReference type="STRING" id="930152.SAMN05216565_1261"/>